<comment type="similarity">
    <text evidence="1 2">Belongs to the anti-sigma-factor antagonist family.</text>
</comment>
<gene>
    <name evidence="4" type="ORF">HOP40_26940</name>
</gene>
<dbReference type="KEGG" id="pbro:HOP40_26940"/>
<reference evidence="4 5" key="1">
    <citation type="submission" date="2020-05" db="EMBL/GenBank/DDBJ databases">
        <authorList>
            <person name="Mo P."/>
        </authorList>
    </citation>
    <scope>NUCLEOTIDE SEQUENCE [LARGE SCALE GENOMIC DNA]</scope>
    <source>
        <strain evidence="4 5">Gen01</strain>
    </source>
</reference>
<dbReference type="CDD" id="cd07043">
    <property type="entry name" value="STAS_anti-anti-sigma_factors"/>
    <property type="match status" value="1"/>
</dbReference>
<dbReference type="Pfam" id="PF01740">
    <property type="entry name" value="STAS"/>
    <property type="match status" value="1"/>
</dbReference>
<evidence type="ECO:0000259" key="3">
    <source>
        <dbReference type="PROSITE" id="PS50801"/>
    </source>
</evidence>
<dbReference type="InterPro" id="IPR002645">
    <property type="entry name" value="STAS_dom"/>
</dbReference>
<feature type="domain" description="STAS" evidence="3">
    <location>
        <begin position="1"/>
        <end position="114"/>
    </location>
</feature>
<evidence type="ECO:0000313" key="5">
    <source>
        <dbReference type="Proteomes" id="UP000505377"/>
    </source>
</evidence>
<dbReference type="SUPFAM" id="SSF52091">
    <property type="entry name" value="SpoIIaa-like"/>
    <property type="match status" value="1"/>
</dbReference>
<dbReference type="EMBL" id="CP053564">
    <property type="protein sequence ID" value="QJY48969.1"/>
    <property type="molecule type" value="Genomic_DNA"/>
</dbReference>
<dbReference type="PANTHER" id="PTHR33495:SF2">
    <property type="entry name" value="ANTI-SIGMA FACTOR ANTAGONIST TM_1081-RELATED"/>
    <property type="match status" value="1"/>
</dbReference>
<organism evidence="4 5">
    <name type="scientific">Pseudonocardia broussonetiae</name>
    <dbReference type="NCBI Taxonomy" id="2736640"/>
    <lineage>
        <taxon>Bacteria</taxon>
        <taxon>Bacillati</taxon>
        <taxon>Actinomycetota</taxon>
        <taxon>Actinomycetes</taxon>
        <taxon>Pseudonocardiales</taxon>
        <taxon>Pseudonocardiaceae</taxon>
        <taxon>Pseudonocardia</taxon>
    </lineage>
</organism>
<protein>
    <recommendedName>
        <fullName evidence="2">Anti-sigma factor antagonist</fullName>
    </recommendedName>
</protein>
<evidence type="ECO:0000313" key="4">
    <source>
        <dbReference type="EMBL" id="QJY48969.1"/>
    </source>
</evidence>
<dbReference type="Gene3D" id="3.30.750.24">
    <property type="entry name" value="STAS domain"/>
    <property type="match status" value="1"/>
</dbReference>
<evidence type="ECO:0000256" key="1">
    <source>
        <dbReference type="ARBA" id="ARBA00009013"/>
    </source>
</evidence>
<sequence length="115" mass="12469">MTVAVQDHDATTVVTVVGAVDALTAPRLREALRHAFDELAGRVLVVDLTEVRFLGSPGLRALADSAREAVDHHGLRPLRIIVDHSRPVIRPIEIVGLDGVLDLYQDVEAALRDHG</sequence>
<dbReference type="AlphaFoldDB" id="A0A6M6JRE6"/>
<dbReference type="InterPro" id="IPR036513">
    <property type="entry name" value="STAS_dom_sf"/>
</dbReference>
<dbReference type="InterPro" id="IPR003658">
    <property type="entry name" value="Anti-sigma_ant"/>
</dbReference>
<name>A0A6M6JRE6_9PSEU</name>
<dbReference type="RefSeq" id="WP_172163674.1">
    <property type="nucleotide sequence ID" value="NZ_CP053564.1"/>
</dbReference>
<keyword evidence="5" id="KW-1185">Reference proteome</keyword>
<dbReference type="NCBIfam" id="TIGR00377">
    <property type="entry name" value="ant_ant_sig"/>
    <property type="match status" value="1"/>
</dbReference>
<dbReference type="GO" id="GO:0043856">
    <property type="term" value="F:anti-sigma factor antagonist activity"/>
    <property type="evidence" value="ECO:0007669"/>
    <property type="project" value="InterPro"/>
</dbReference>
<dbReference type="PANTHER" id="PTHR33495">
    <property type="entry name" value="ANTI-SIGMA FACTOR ANTAGONIST TM_1081-RELATED-RELATED"/>
    <property type="match status" value="1"/>
</dbReference>
<accession>A0A6M6JRE6</accession>
<dbReference type="Proteomes" id="UP000505377">
    <property type="component" value="Chromosome"/>
</dbReference>
<dbReference type="PROSITE" id="PS50801">
    <property type="entry name" value="STAS"/>
    <property type="match status" value="1"/>
</dbReference>
<proteinExistence type="inferred from homology"/>
<evidence type="ECO:0000256" key="2">
    <source>
        <dbReference type="RuleBase" id="RU003749"/>
    </source>
</evidence>